<proteinExistence type="predicted"/>
<dbReference type="OrthoDB" id="4217619at2759"/>
<dbReference type="AlphaFoldDB" id="A0A5D3BQ55"/>
<dbReference type="EMBL" id="SSTD01016175">
    <property type="protein sequence ID" value="TYK01497.1"/>
    <property type="molecule type" value="Genomic_DNA"/>
</dbReference>
<evidence type="ECO:0000259" key="1">
    <source>
        <dbReference type="Pfam" id="PF12812"/>
    </source>
</evidence>
<accession>A0A5D3BQ55</accession>
<dbReference type="GO" id="GO:0006508">
    <property type="term" value="P:proteolysis"/>
    <property type="evidence" value="ECO:0007669"/>
    <property type="project" value="UniProtKB-KW"/>
</dbReference>
<dbReference type="InterPro" id="IPR036034">
    <property type="entry name" value="PDZ_sf"/>
</dbReference>
<dbReference type="STRING" id="1194695.A0A5D3BQ55"/>
<dbReference type="PANTHER" id="PTHR46366">
    <property type="entry name" value="PRO-APOPTOTIC SERINE PROTEASE NMA111"/>
    <property type="match status" value="1"/>
</dbReference>
<dbReference type="CDD" id="cd06787">
    <property type="entry name" value="cpPDZ_AthDEGP7-like"/>
    <property type="match status" value="1"/>
</dbReference>
<comment type="caution">
    <text evidence="3">The sequence shown here is derived from an EMBL/GenBank/DDBJ whole genome shotgun (WGS) entry which is preliminary data.</text>
</comment>
<name>A0A5D3BQ55_CUCMM</name>
<evidence type="ECO:0000313" key="3">
    <source>
        <dbReference type="EMBL" id="TYK01497.1"/>
    </source>
</evidence>
<dbReference type="PANTHER" id="PTHR46366:SF1">
    <property type="entry name" value="PDZ DOMAIN-CONTAINING PROTEIN C1685.05"/>
    <property type="match status" value="1"/>
</dbReference>
<dbReference type="SUPFAM" id="SSF50156">
    <property type="entry name" value="PDZ domain-like"/>
    <property type="match status" value="2"/>
</dbReference>
<feature type="domain" description="PDZ-like" evidence="1">
    <location>
        <begin position="512"/>
        <end position="588"/>
    </location>
</feature>
<keyword evidence="3" id="KW-0378">Hydrolase</keyword>
<evidence type="ECO:0000313" key="4">
    <source>
        <dbReference type="Proteomes" id="UP000321393"/>
    </source>
</evidence>
<dbReference type="GO" id="GO:0008233">
    <property type="term" value="F:peptidase activity"/>
    <property type="evidence" value="ECO:0007669"/>
    <property type="project" value="UniProtKB-KW"/>
</dbReference>
<reference evidence="4 5" key="1">
    <citation type="submission" date="2019-08" db="EMBL/GenBank/DDBJ databases">
        <title>Draft genome sequences of two oriental melons (Cucumis melo L. var makuwa).</title>
        <authorList>
            <person name="Kwon S.-Y."/>
        </authorList>
    </citation>
    <scope>NUCLEOTIDE SEQUENCE [LARGE SCALE GENOMIC DNA]</scope>
    <source>
        <strain evidence="5">cv. Chang Bougi</strain>
        <strain evidence="4">cv. SW 3</strain>
        <tissue evidence="3">Leaf</tissue>
    </source>
</reference>
<dbReference type="Proteomes" id="UP000321393">
    <property type="component" value="Unassembled WGS sequence"/>
</dbReference>
<evidence type="ECO:0000313" key="5">
    <source>
        <dbReference type="Proteomes" id="UP000321947"/>
    </source>
</evidence>
<dbReference type="EMBL" id="SSTE01005513">
    <property type="protein sequence ID" value="KAA0060762.1"/>
    <property type="molecule type" value="Genomic_DNA"/>
</dbReference>
<gene>
    <name evidence="3" type="ORF">E5676_scaffold451G00510</name>
    <name evidence="2" type="ORF">E6C27_scaffold72G00610</name>
</gene>
<sequence length="642" mass="71931">MLDEDINSSFPSVQKIPRSVFATLRRSRNPFEIFFYHPTGAGVEDSGWQSVGSTFNDPVLEFLPEMPCFRWKNSNQCAVGLFMRLEDKKATPEERENHSSKKEKTVSLPFNASKNGLSSSLHSNSLHHDILAGSQVDEVLNVRPAVQGVKFLEISVFLTVSRTPKIGLNEEKMGSRTALQAELLSRHVFLMEYCEERPLLSSNIGKEARLCTYYQGCALTFWCDVAEWGDNLGHVVFLEPSDKPPVKGGKGFCGPMRQSIVVEPALRRGDSVYLVGLSRSLQATSRKSIVTNPCAALNIGSADSPRYRATNMEVIELDTDFGSTFSGVLTDEHGRVQAIWGSFSTQLKFGCSSSEDHQFVRGIPIYTISQVLDKILSGANGPPLLINGVKRPMPLVRILEVELYPTLLSKARSFGLSDEWVQDLVKKDPIRRQVLRVKGCLAGSKAENLLEQGDMVLAINKQPITCFYDIENACQELDKNNSTDGKLNMTIFRQGHEIDLLVGTDVRDGNGTTRIINWCGCIVQDPHPAVRALGFLPEEGHGVYVARWCHGSPVHRYGLYALQWIVEVNGKLTPDLDTFVNVTKELEHEEFVRVRTVHLNGKPRVLTLKQNLHYWPTWELRFDPDTAMWRRVTIKALNSNNP</sequence>
<dbReference type="Gene3D" id="2.30.42.10">
    <property type="match status" value="2"/>
</dbReference>
<organism evidence="3 5">
    <name type="scientific">Cucumis melo var. makuwa</name>
    <name type="common">Oriental melon</name>
    <dbReference type="NCBI Taxonomy" id="1194695"/>
    <lineage>
        <taxon>Eukaryota</taxon>
        <taxon>Viridiplantae</taxon>
        <taxon>Streptophyta</taxon>
        <taxon>Embryophyta</taxon>
        <taxon>Tracheophyta</taxon>
        <taxon>Spermatophyta</taxon>
        <taxon>Magnoliopsida</taxon>
        <taxon>eudicotyledons</taxon>
        <taxon>Gunneridae</taxon>
        <taxon>Pentapetalae</taxon>
        <taxon>rosids</taxon>
        <taxon>fabids</taxon>
        <taxon>Cucurbitales</taxon>
        <taxon>Cucurbitaceae</taxon>
        <taxon>Benincaseae</taxon>
        <taxon>Cucumis</taxon>
    </lineage>
</organism>
<keyword evidence="3" id="KW-0645">Protease</keyword>
<protein>
    <submittedName>
        <fullName evidence="3">Protease Do-like 7 isoform X2</fullName>
    </submittedName>
</protein>
<dbReference type="Pfam" id="PF12812">
    <property type="entry name" value="PDZ_1"/>
    <property type="match status" value="1"/>
</dbReference>
<evidence type="ECO:0000313" key="2">
    <source>
        <dbReference type="EMBL" id="KAA0060762.1"/>
    </source>
</evidence>
<dbReference type="Proteomes" id="UP000321947">
    <property type="component" value="Unassembled WGS sequence"/>
</dbReference>
<dbReference type="InterPro" id="IPR025926">
    <property type="entry name" value="PDZ-like_dom"/>
</dbReference>